<dbReference type="FunFam" id="1.10.3470.10:FF:000003">
    <property type="entry name" value="Iron ABC transporter permease SitD"/>
    <property type="match status" value="1"/>
</dbReference>
<dbReference type="PANTHER" id="PTHR30477">
    <property type="entry name" value="ABC-TRANSPORTER METAL-BINDING PROTEIN"/>
    <property type="match status" value="1"/>
</dbReference>
<feature type="transmembrane region" description="Helical" evidence="9">
    <location>
        <begin position="228"/>
        <end position="249"/>
    </location>
</feature>
<dbReference type="InterPro" id="IPR037294">
    <property type="entry name" value="ABC_BtuC-like"/>
</dbReference>
<keyword evidence="6 9" id="KW-1133">Transmembrane helix</keyword>
<comment type="similarity">
    <text evidence="2 8">Belongs to the ABC-3 integral membrane protein family.</text>
</comment>
<evidence type="ECO:0000313" key="13">
    <source>
        <dbReference type="Proteomes" id="UP000239720"/>
    </source>
</evidence>
<feature type="transmembrane region" description="Helical" evidence="9">
    <location>
        <begin position="261"/>
        <end position="277"/>
    </location>
</feature>
<dbReference type="RefSeq" id="WP_101298712.1">
    <property type="nucleotide sequence ID" value="NZ_CP025197.1"/>
</dbReference>
<dbReference type="EMBL" id="CP025197">
    <property type="protein sequence ID" value="AUG56293.1"/>
    <property type="molecule type" value="Genomic_DNA"/>
</dbReference>
<feature type="transmembrane region" description="Helical" evidence="9">
    <location>
        <begin position="188"/>
        <end position="216"/>
    </location>
</feature>
<dbReference type="SUPFAM" id="SSF81345">
    <property type="entry name" value="ABC transporter involved in vitamin B12 uptake, BtuC"/>
    <property type="match status" value="1"/>
</dbReference>
<reference evidence="11 13" key="2">
    <citation type="journal article" date="2018" name="Syst. Appl. Microbiol.">
        <title>Characterization and high-quality draft genome sequence of Herbivorax saccincola A7, an anaerobic, alkaliphilic, thermophilic, cellulolytic, and xylanolytic bacterium.</title>
        <authorList>
            <person name="Aikawa S."/>
            <person name="Baramee S."/>
            <person name="Sermsathanaswadi J."/>
            <person name="Thianheng P."/>
            <person name="Tachaapaikoon C."/>
            <person name="Shikata A."/>
            <person name="Waeonukul R."/>
            <person name="Pason P."/>
            <person name="Ratanakhanokchai K."/>
            <person name="Kosugi A."/>
        </authorList>
    </citation>
    <scope>NUCLEOTIDE SEQUENCE [LARGE SCALE GENOMIC DNA]</scope>
    <source>
        <strain evidence="11 13">A7</strain>
    </source>
</reference>
<dbReference type="Proteomes" id="UP000233534">
    <property type="component" value="Chromosome"/>
</dbReference>
<dbReference type="GO" id="GO:0055085">
    <property type="term" value="P:transmembrane transport"/>
    <property type="evidence" value="ECO:0007669"/>
    <property type="project" value="InterPro"/>
</dbReference>
<feature type="transmembrane region" description="Helical" evidence="9">
    <location>
        <begin position="98"/>
        <end position="118"/>
    </location>
</feature>
<dbReference type="PANTHER" id="PTHR30477:SF3">
    <property type="entry name" value="METAL TRANSPORT SYSTEM MEMBRANE PROTEIN CT_069-RELATED"/>
    <property type="match status" value="1"/>
</dbReference>
<organism evidence="10 12">
    <name type="scientific">Acetivibrio saccincola</name>
    <dbReference type="NCBI Taxonomy" id="1677857"/>
    <lineage>
        <taxon>Bacteria</taxon>
        <taxon>Bacillati</taxon>
        <taxon>Bacillota</taxon>
        <taxon>Clostridia</taxon>
        <taxon>Eubacteriales</taxon>
        <taxon>Oscillospiraceae</taxon>
        <taxon>Acetivibrio</taxon>
    </lineage>
</organism>
<dbReference type="InterPro" id="IPR001626">
    <property type="entry name" value="ABC_TroCD"/>
</dbReference>
<accession>A0A2K9EEH9</accession>
<dbReference type="AlphaFoldDB" id="A0A2K9EEH9"/>
<evidence type="ECO:0000313" key="12">
    <source>
        <dbReference type="Proteomes" id="UP000233534"/>
    </source>
</evidence>
<dbReference type="KEGG" id="hsc:HVS_01650"/>
<dbReference type="OrthoDB" id="9798540at2"/>
<comment type="subcellular location">
    <subcellularLocation>
        <location evidence="1 8">Cell membrane</location>
        <topology evidence="1 8">Multi-pass membrane protein</topology>
    </subcellularLocation>
</comment>
<name>A0A2K9EEH9_9FIRM</name>
<evidence type="ECO:0000256" key="3">
    <source>
        <dbReference type="ARBA" id="ARBA00022448"/>
    </source>
</evidence>
<feature type="transmembrane region" description="Helical" evidence="9">
    <location>
        <begin position="68"/>
        <end position="92"/>
    </location>
</feature>
<keyword evidence="12" id="KW-1185">Reference proteome</keyword>
<evidence type="ECO:0000256" key="2">
    <source>
        <dbReference type="ARBA" id="ARBA00008034"/>
    </source>
</evidence>
<gene>
    <name evidence="10" type="primary">mntB2</name>
    <name evidence="11" type="ORF">B9R14_01130</name>
    <name evidence="10" type="ORF">HVS_01650</name>
</gene>
<evidence type="ECO:0000313" key="11">
    <source>
        <dbReference type="EMBL" id="PQQ65506.1"/>
    </source>
</evidence>
<dbReference type="GO" id="GO:0071281">
    <property type="term" value="P:cellular response to iron ion"/>
    <property type="evidence" value="ECO:0007669"/>
    <property type="project" value="UniProtKB-ARBA"/>
</dbReference>
<dbReference type="Pfam" id="PF00950">
    <property type="entry name" value="ABC-3"/>
    <property type="match status" value="1"/>
</dbReference>
<keyword evidence="4" id="KW-1003">Cell membrane</keyword>
<evidence type="ECO:0000313" key="10">
    <source>
        <dbReference type="EMBL" id="AUG56293.1"/>
    </source>
</evidence>
<sequence length="306" mass="32846">MIGYLLSIFQDYTLRTVLLGSGILGITSGILGTFTLLRKQSLLGDAVSHSALPGIAIAFLLTKSSSPVVLLSGALISGWVSSLCMMFIVKYSKIKYDGALGIVLSVFFGFGLVMLSVVQKLPNSRQAGLNKFLFGQAATLLKEDIITMGILSGIALIITFVFWKEFKLLVFNPEFGYTIGLPMKKIDILLTCLIVVAIVTGLQTVGVVLMSAMLIAPASAGRQWTDRLEIMAALAGFFGAVSGITGTLISSKTPNMPTGPVIVLISFALFAFSLLFAPKRGIISRLISAHKNNLTFKNNLKTTIRR</sequence>
<keyword evidence="5 8" id="KW-0812">Transmembrane</keyword>
<protein>
    <submittedName>
        <fullName evidence="10">Manganese transport system membrane protein MntB</fullName>
    </submittedName>
</protein>
<feature type="transmembrane region" description="Helical" evidence="9">
    <location>
        <begin position="12"/>
        <end position="36"/>
    </location>
</feature>
<evidence type="ECO:0000256" key="7">
    <source>
        <dbReference type="ARBA" id="ARBA00023136"/>
    </source>
</evidence>
<dbReference type="Proteomes" id="UP000239720">
    <property type="component" value="Unassembled WGS sequence"/>
</dbReference>
<feature type="transmembrane region" description="Helical" evidence="9">
    <location>
        <begin position="145"/>
        <end position="163"/>
    </location>
</feature>
<evidence type="ECO:0000256" key="4">
    <source>
        <dbReference type="ARBA" id="ARBA00022475"/>
    </source>
</evidence>
<dbReference type="Gene3D" id="1.10.3470.10">
    <property type="entry name" value="ABC transporter involved in vitamin B12 uptake, BtuC"/>
    <property type="match status" value="1"/>
</dbReference>
<evidence type="ECO:0000256" key="6">
    <source>
        <dbReference type="ARBA" id="ARBA00022989"/>
    </source>
</evidence>
<evidence type="ECO:0000256" key="8">
    <source>
        <dbReference type="RuleBase" id="RU003943"/>
    </source>
</evidence>
<proteinExistence type="inferred from homology"/>
<evidence type="ECO:0000256" key="1">
    <source>
        <dbReference type="ARBA" id="ARBA00004651"/>
    </source>
</evidence>
<dbReference type="GO" id="GO:0010043">
    <property type="term" value="P:response to zinc ion"/>
    <property type="evidence" value="ECO:0007669"/>
    <property type="project" value="TreeGrafter"/>
</dbReference>
<keyword evidence="7 9" id="KW-0472">Membrane</keyword>
<dbReference type="GO" id="GO:0043190">
    <property type="term" value="C:ATP-binding cassette (ABC) transporter complex"/>
    <property type="evidence" value="ECO:0007669"/>
    <property type="project" value="InterPro"/>
</dbReference>
<keyword evidence="3 8" id="KW-0813">Transport</keyword>
<dbReference type="CDD" id="cd06550">
    <property type="entry name" value="TM_ABC_iron-siderophores_like"/>
    <property type="match status" value="1"/>
</dbReference>
<evidence type="ECO:0000256" key="5">
    <source>
        <dbReference type="ARBA" id="ARBA00022692"/>
    </source>
</evidence>
<evidence type="ECO:0000256" key="9">
    <source>
        <dbReference type="SAM" id="Phobius"/>
    </source>
</evidence>
<reference evidence="10 12" key="1">
    <citation type="submission" date="2017-12" db="EMBL/GenBank/DDBJ databases">
        <title>Complete genome sequence of Herbivorax saccincola GGR1, a novel Cellulosome-producing hydrolytic bacterium in a thermophilic biogas plant, established by Illumina and Nanopore MinION sequencing.</title>
        <authorList>
            <person name="Pechtl A."/>
            <person name="Ruckert C."/>
            <person name="Koeck D.E."/>
            <person name="Maus I."/>
            <person name="Winkler A."/>
            <person name="Kalinowski J."/>
            <person name="Puhler A."/>
            <person name="Schwarz W.W."/>
            <person name="Zverlov V.V."/>
            <person name="Schluter A."/>
            <person name="Liebl W."/>
        </authorList>
    </citation>
    <scope>NUCLEOTIDE SEQUENCE [LARGE SCALE GENOMIC DNA]</scope>
    <source>
        <strain evidence="10">GGR1</strain>
        <strain evidence="12">SR1</strain>
    </source>
</reference>
<dbReference type="EMBL" id="NEMB01000003">
    <property type="protein sequence ID" value="PQQ65506.1"/>
    <property type="molecule type" value="Genomic_DNA"/>
</dbReference>